<evidence type="ECO:0000256" key="9">
    <source>
        <dbReference type="ARBA" id="ARBA00023328"/>
    </source>
</evidence>
<comment type="caution">
    <text evidence="10">The sequence shown here is derived from an EMBL/GenBank/DDBJ whole genome shotgun (WGS) entry which is preliminary data.</text>
</comment>
<comment type="subcellular location">
    <subcellularLocation>
        <location evidence="1">Chromosome</location>
        <location evidence="1">Centromere</location>
        <location evidence="1">Kinetochore</location>
    </subcellularLocation>
</comment>
<gene>
    <name evidence="10" type="ORF">RNJ44_02562</name>
</gene>
<evidence type="ECO:0000256" key="5">
    <source>
        <dbReference type="ARBA" id="ARBA00022776"/>
    </source>
</evidence>
<keyword evidence="11" id="KW-1185">Reference proteome</keyword>
<evidence type="ECO:0000256" key="4">
    <source>
        <dbReference type="ARBA" id="ARBA00022618"/>
    </source>
</evidence>
<organism evidence="10 11">
    <name type="scientific">Nakaseomyces bracarensis</name>
    <dbReference type="NCBI Taxonomy" id="273131"/>
    <lineage>
        <taxon>Eukaryota</taxon>
        <taxon>Fungi</taxon>
        <taxon>Dikarya</taxon>
        <taxon>Ascomycota</taxon>
        <taxon>Saccharomycotina</taxon>
        <taxon>Saccharomycetes</taxon>
        <taxon>Saccharomycetales</taxon>
        <taxon>Saccharomycetaceae</taxon>
        <taxon>Nakaseomyces</taxon>
    </lineage>
</organism>
<dbReference type="Proteomes" id="UP001623330">
    <property type="component" value="Unassembled WGS sequence"/>
</dbReference>
<evidence type="ECO:0000256" key="1">
    <source>
        <dbReference type="ARBA" id="ARBA00004629"/>
    </source>
</evidence>
<evidence type="ECO:0000256" key="7">
    <source>
        <dbReference type="ARBA" id="ARBA00023054"/>
    </source>
</evidence>
<comment type="similarity">
    <text evidence="2">Belongs to the mis12 family.</text>
</comment>
<sequence>MSAPSLRSTSVLTEHLEYPPVSLVDDIINSVNETMYKCTSAMEKYLLDRSVVGGVSYEEEIRVGVAKLESLMESSVDRNFDKLELYVLRNVLRIPEELLESNVFRLKHQLDLEIVDVEKKEEVDARLTEKVAELEAAFQLNTVLVDKLRKLKELHRRLLRFKDLLVRFVEEQTPHDTRLLESIKPIDDTVKLLILQLRRLYIESEENCSMDKVNGIVDDVQENGTRPISGRGKYIDAGAELILNKLNTEKKP</sequence>
<keyword evidence="8" id="KW-0131">Cell cycle</keyword>
<evidence type="ECO:0000313" key="10">
    <source>
        <dbReference type="EMBL" id="KAL3228617.1"/>
    </source>
</evidence>
<evidence type="ECO:0000313" key="11">
    <source>
        <dbReference type="Proteomes" id="UP001623330"/>
    </source>
</evidence>
<keyword evidence="3" id="KW-0158">Chromosome</keyword>
<dbReference type="PANTHER" id="PTHR14527">
    <property type="entry name" value="PROTEIN MIS12 HOMOLOG"/>
    <property type="match status" value="1"/>
</dbReference>
<evidence type="ECO:0000256" key="3">
    <source>
        <dbReference type="ARBA" id="ARBA00022454"/>
    </source>
</evidence>
<evidence type="ECO:0000256" key="6">
    <source>
        <dbReference type="ARBA" id="ARBA00022838"/>
    </source>
</evidence>
<accession>A0ABR4NM19</accession>
<evidence type="ECO:0000256" key="2">
    <source>
        <dbReference type="ARBA" id="ARBA00008643"/>
    </source>
</evidence>
<reference evidence="10 11" key="1">
    <citation type="submission" date="2024-05" db="EMBL/GenBank/DDBJ databases">
        <title>Long read based assembly of the Candida bracarensis genome reveals expanded adhesin content.</title>
        <authorList>
            <person name="Marcet-Houben M."/>
            <person name="Ksiezopolska E."/>
            <person name="Gabaldon T."/>
        </authorList>
    </citation>
    <scope>NUCLEOTIDE SEQUENCE [LARGE SCALE GENOMIC DNA]</scope>
    <source>
        <strain evidence="10 11">CBM6</strain>
    </source>
</reference>
<dbReference type="EMBL" id="JBEVYD010000013">
    <property type="protein sequence ID" value="KAL3228617.1"/>
    <property type="molecule type" value="Genomic_DNA"/>
</dbReference>
<dbReference type="InterPro" id="IPR008685">
    <property type="entry name" value="Centromere_Mis12"/>
</dbReference>
<keyword evidence="7" id="KW-0175">Coiled coil</keyword>
<keyword evidence="4" id="KW-0132">Cell division</keyword>
<dbReference type="Pfam" id="PF05859">
    <property type="entry name" value="Mis12"/>
    <property type="match status" value="1"/>
</dbReference>
<protein>
    <submittedName>
        <fullName evidence="10">Kinetochore-associated protein MTW1</fullName>
    </submittedName>
</protein>
<name>A0ABR4NM19_9SACH</name>
<proteinExistence type="inferred from homology"/>
<dbReference type="PANTHER" id="PTHR14527:SF2">
    <property type="entry name" value="PROTEIN MIS12 HOMOLOG"/>
    <property type="match status" value="1"/>
</dbReference>
<keyword evidence="9" id="KW-0137">Centromere</keyword>
<evidence type="ECO:0000256" key="8">
    <source>
        <dbReference type="ARBA" id="ARBA00023306"/>
    </source>
</evidence>
<keyword evidence="5" id="KW-0498">Mitosis</keyword>
<keyword evidence="6" id="KW-0995">Kinetochore</keyword>